<organism evidence="9 10">
    <name type="scientific">Holdemanella biformis</name>
    <dbReference type="NCBI Taxonomy" id="1735"/>
    <lineage>
        <taxon>Bacteria</taxon>
        <taxon>Bacillati</taxon>
        <taxon>Bacillota</taxon>
        <taxon>Erysipelotrichia</taxon>
        <taxon>Erysipelotrichales</taxon>
        <taxon>Erysipelotrichaceae</taxon>
        <taxon>Holdemanella</taxon>
    </lineage>
</organism>
<dbReference type="RefSeq" id="WP_118324527.1">
    <property type="nucleotide sequence ID" value="NZ_CATXNH010000007.1"/>
</dbReference>
<keyword evidence="4 8" id="KW-0479">Metal-binding</keyword>
<comment type="similarity">
    <text evidence="1 6">Belongs to the peptidase M42 family.</text>
</comment>
<feature type="binding site" evidence="8">
    <location>
        <position position="320"/>
    </location>
    <ligand>
        <name>Zn(2+)</name>
        <dbReference type="ChEBI" id="CHEBI:29105"/>
        <label>2</label>
    </ligand>
</feature>
<evidence type="ECO:0000256" key="2">
    <source>
        <dbReference type="ARBA" id="ARBA00022438"/>
    </source>
</evidence>
<dbReference type="Gene3D" id="2.40.30.40">
    <property type="entry name" value="Peptidase M42, domain 2"/>
    <property type="match status" value="1"/>
</dbReference>
<evidence type="ECO:0000256" key="5">
    <source>
        <dbReference type="ARBA" id="ARBA00022801"/>
    </source>
</evidence>
<dbReference type="GO" id="GO:0046872">
    <property type="term" value="F:metal ion binding"/>
    <property type="evidence" value="ECO:0007669"/>
    <property type="project" value="UniProtKB-UniRule"/>
</dbReference>
<evidence type="ECO:0000256" key="7">
    <source>
        <dbReference type="PIRSR" id="PIRSR001123-1"/>
    </source>
</evidence>
<keyword evidence="2" id="KW-0031">Aminopeptidase</keyword>
<dbReference type="GO" id="GO:0004177">
    <property type="term" value="F:aminopeptidase activity"/>
    <property type="evidence" value="ECO:0007669"/>
    <property type="project" value="UniProtKB-UniRule"/>
</dbReference>
<feature type="binding site" evidence="8">
    <location>
        <position position="221"/>
    </location>
    <ligand>
        <name>Zn(2+)</name>
        <dbReference type="ChEBI" id="CHEBI:29105"/>
        <label>2</label>
    </ligand>
</feature>
<feature type="binding site" evidence="8">
    <location>
        <position position="186"/>
    </location>
    <ligand>
        <name>Zn(2+)</name>
        <dbReference type="ChEBI" id="CHEBI:29105"/>
        <label>1</label>
    </ligand>
</feature>
<dbReference type="Pfam" id="PF05343">
    <property type="entry name" value="Peptidase_M42"/>
    <property type="match status" value="1"/>
</dbReference>
<evidence type="ECO:0000256" key="4">
    <source>
        <dbReference type="ARBA" id="ARBA00022723"/>
    </source>
</evidence>
<evidence type="ECO:0000256" key="1">
    <source>
        <dbReference type="ARBA" id="ARBA00006272"/>
    </source>
</evidence>
<protein>
    <submittedName>
        <fullName evidence="9">M20/M25/M40 family metallo-hydrolase</fullName>
    </submittedName>
</protein>
<dbReference type="EMBL" id="QRYQ01000002">
    <property type="protein sequence ID" value="RGU93741.1"/>
    <property type="molecule type" value="Genomic_DNA"/>
</dbReference>
<name>A0A395W999_9FIRM</name>
<evidence type="ECO:0000256" key="3">
    <source>
        <dbReference type="ARBA" id="ARBA00022670"/>
    </source>
</evidence>
<dbReference type="AlphaFoldDB" id="A0A395W999"/>
<dbReference type="GO" id="GO:0006508">
    <property type="term" value="P:proteolysis"/>
    <property type="evidence" value="ECO:0007669"/>
    <property type="project" value="UniProtKB-KW"/>
</dbReference>
<dbReference type="Gene3D" id="3.40.630.10">
    <property type="entry name" value="Zn peptidases"/>
    <property type="match status" value="1"/>
</dbReference>
<dbReference type="PIRSF" id="PIRSF001123">
    <property type="entry name" value="PepA_GA"/>
    <property type="match status" value="1"/>
</dbReference>
<sequence length="344" mass="38439">MMVKTEEMLKNLEDLINTPSVVGFYLEIHKKLSEMVGNLGYELEFDNKRTAYVRIPGKDSSKTVCVGAHLDTIGLQVRHVMENGWIEVKNLGGVNFHNIEGENVYIHTRSGKTYEGMVICKSHSTHVFDDARSRERDMFNEAILLDEDVSCAKDVYDLGIEHGDLISVEPRFKRTESGFVKSRHIDDKAMVAAAIEVLRKLKEENLTPFYNTLFAFPIFEEIGHGGSYVPSEVSEYVALDIGLIGPDNHGSEKKVSIGASDNYSPYDWELTTKLINLAKENNVHYCVDTYYRFGSDATAAIRAGNNVTPAVFGVGCMNSHGYERTSVQAIADCVKLTKAYVLSE</sequence>
<comment type="caution">
    <text evidence="9">The sequence shown here is derived from an EMBL/GenBank/DDBJ whole genome shotgun (WGS) entry which is preliminary data.</text>
</comment>
<keyword evidence="5 9" id="KW-0378">Hydrolase</keyword>
<dbReference type="GeneID" id="66578540"/>
<reference evidence="9 10" key="1">
    <citation type="submission" date="2018-08" db="EMBL/GenBank/DDBJ databases">
        <title>A genome reference for cultivated species of the human gut microbiota.</title>
        <authorList>
            <person name="Zou Y."/>
            <person name="Xue W."/>
            <person name="Luo G."/>
        </authorList>
    </citation>
    <scope>NUCLEOTIDE SEQUENCE [LARGE SCALE GENOMIC DNA]</scope>
    <source>
        <strain evidence="9 10">AF15-20</strain>
    </source>
</reference>
<dbReference type="Proteomes" id="UP000265489">
    <property type="component" value="Unassembled WGS sequence"/>
</dbReference>
<feature type="binding site" evidence="8">
    <location>
        <position position="240"/>
    </location>
    <ligand>
        <name>Zn(2+)</name>
        <dbReference type="ChEBI" id="CHEBI:29105"/>
        <label>1</label>
    </ligand>
</feature>
<evidence type="ECO:0000313" key="10">
    <source>
        <dbReference type="Proteomes" id="UP000265489"/>
    </source>
</evidence>
<dbReference type="SUPFAM" id="SSF53187">
    <property type="entry name" value="Zn-dependent exopeptidases"/>
    <property type="match status" value="1"/>
</dbReference>
<dbReference type="InterPro" id="IPR051464">
    <property type="entry name" value="Peptidase_M42_aminopept"/>
</dbReference>
<keyword evidence="3" id="KW-0645">Protease</keyword>
<dbReference type="SUPFAM" id="SSF101821">
    <property type="entry name" value="Aminopeptidase/glucanase lid domain"/>
    <property type="match status" value="1"/>
</dbReference>
<feature type="binding site" evidence="8">
    <location>
        <position position="186"/>
    </location>
    <ligand>
        <name>Zn(2+)</name>
        <dbReference type="ChEBI" id="CHEBI:29105"/>
        <label>2</label>
    </ligand>
</feature>
<feature type="active site" description="Proton acceptor" evidence="7">
    <location>
        <position position="220"/>
    </location>
</feature>
<dbReference type="InterPro" id="IPR023367">
    <property type="entry name" value="Peptidase_M42_dom2"/>
</dbReference>
<evidence type="ECO:0000256" key="8">
    <source>
        <dbReference type="PIRSR" id="PIRSR001123-2"/>
    </source>
</evidence>
<gene>
    <name evidence="9" type="ORF">DWW32_01635</name>
</gene>
<evidence type="ECO:0000313" key="9">
    <source>
        <dbReference type="EMBL" id="RGU93741.1"/>
    </source>
</evidence>
<accession>A0A395W999</accession>
<dbReference type="InterPro" id="IPR008007">
    <property type="entry name" value="Peptidase_M42"/>
</dbReference>
<comment type="cofactor">
    <cofactor evidence="8">
        <name>a divalent metal cation</name>
        <dbReference type="ChEBI" id="CHEBI:60240"/>
    </cofactor>
    <text evidence="8">Binds 2 divalent metal cations per subunit.</text>
</comment>
<dbReference type="PANTHER" id="PTHR32481:SF7">
    <property type="entry name" value="AMINOPEPTIDASE YHFE-RELATED"/>
    <property type="match status" value="1"/>
</dbReference>
<feature type="binding site" evidence="8">
    <location>
        <position position="69"/>
    </location>
    <ligand>
        <name>Zn(2+)</name>
        <dbReference type="ChEBI" id="CHEBI:29105"/>
        <label>1</label>
    </ligand>
</feature>
<dbReference type="PANTHER" id="PTHR32481">
    <property type="entry name" value="AMINOPEPTIDASE"/>
    <property type="match status" value="1"/>
</dbReference>
<proteinExistence type="inferred from homology"/>
<evidence type="ECO:0000256" key="6">
    <source>
        <dbReference type="PIRNR" id="PIRNR001123"/>
    </source>
</evidence>